<proteinExistence type="predicted"/>
<dbReference type="PANTHER" id="PTHR36933:SF1">
    <property type="entry name" value="SLL0788 PROTEIN"/>
    <property type="match status" value="1"/>
</dbReference>
<organism evidence="3 4">
    <name type="scientific">Actinoplanes siamensis</name>
    <dbReference type="NCBI Taxonomy" id="1223317"/>
    <lineage>
        <taxon>Bacteria</taxon>
        <taxon>Bacillati</taxon>
        <taxon>Actinomycetota</taxon>
        <taxon>Actinomycetes</taxon>
        <taxon>Micromonosporales</taxon>
        <taxon>Micromonosporaceae</taxon>
        <taxon>Actinoplanes</taxon>
    </lineage>
</organism>
<gene>
    <name evidence="3" type="ORF">Asi03nite_29620</name>
</gene>
<dbReference type="AlphaFoldDB" id="A0A919TKM4"/>
<accession>A0A919TKM4</accession>
<protein>
    <recommendedName>
        <fullName evidence="2">DUF305 domain-containing protein</fullName>
    </recommendedName>
</protein>
<feature type="domain" description="DUF305" evidence="2">
    <location>
        <begin position="46"/>
        <end position="190"/>
    </location>
</feature>
<dbReference type="Proteomes" id="UP000629619">
    <property type="component" value="Unassembled WGS sequence"/>
</dbReference>
<dbReference type="PROSITE" id="PS51257">
    <property type="entry name" value="PROKAR_LIPOPROTEIN"/>
    <property type="match status" value="1"/>
</dbReference>
<dbReference type="EMBL" id="BOMW01000027">
    <property type="protein sequence ID" value="GIF05424.1"/>
    <property type="molecule type" value="Genomic_DNA"/>
</dbReference>
<evidence type="ECO:0000313" key="4">
    <source>
        <dbReference type="Proteomes" id="UP000629619"/>
    </source>
</evidence>
<feature type="chain" id="PRO_5037756409" description="DUF305 domain-containing protein" evidence="1">
    <location>
        <begin position="25"/>
        <end position="193"/>
    </location>
</feature>
<reference evidence="3" key="1">
    <citation type="submission" date="2021-01" db="EMBL/GenBank/DDBJ databases">
        <title>Whole genome shotgun sequence of Actinoplanes siamensis NBRC 109076.</title>
        <authorList>
            <person name="Komaki H."/>
            <person name="Tamura T."/>
        </authorList>
    </citation>
    <scope>NUCLEOTIDE SEQUENCE</scope>
    <source>
        <strain evidence="3">NBRC 109076</strain>
    </source>
</reference>
<dbReference type="Gene3D" id="1.20.1260.10">
    <property type="match status" value="1"/>
</dbReference>
<dbReference type="Pfam" id="PF03713">
    <property type="entry name" value="DUF305"/>
    <property type="match status" value="1"/>
</dbReference>
<keyword evidence="1" id="KW-0732">Signal</keyword>
<dbReference type="PANTHER" id="PTHR36933">
    <property type="entry name" value="SLL0788 PROTEIN"/>
    <property type="match status" value="1"/>
</dbReference>
<dbReference type="InterPro" id="IPR012347">
    <property type="entry name" value="Ferritin-like"/>
</dbReference>
<keyword evidence="4" id="KW-1185">Reference proteome</keyword>
<evidence type="ECO:0000259" key="2">
    <source>
        <dbReference type="Pfam" id="PF03713"/>
    </source>
</evidence>
<sequence>MRAAFRAVAGVVAMVVLTACDVPAARPAPAPGAAAPAPVAPSAQETAYVAGMAEHHRQALRLVAILRGRPGVPERIGNLAEHLAAVQAAEAADMSGFLDAWAAEPMAGEHAHHHAQLSGVLPEERVRALGGVSGAAAGRLFLQLMIAHHEGAVEMSEGVLPAARNPWVISLARHVVAEQRVETGAMRRILALR</sequence>
<evidence type="ECO:0000256" key="1">
    <source>
        <dbReference type="SAM" id="SignalP"/>
    </source>
</evidence>
<name>A0A919TKM4_9ACTN</name>
<dbReference type="InterPro" id="IPR005183">
    <property type="entry name" value="DUF305_CopM-like"/>
</dbReference>
<evidence type="ECO:0000313" key="3">
    <source>
        <dbReference type="EMBL" id="GIF05424.1"/>
    </source>
</evidence>
<feature type="signal peptide" evidence="1">
    <location>
        <begin position="1"/>
        <end position="24"/>
    </location>
</feature>
<comment type="caution">
    <text evidence="3">The sequence shown here is derived from an EMBL/GenBank/DDBJ whole genome shotgun (WGS) entry which is preliminary data.</text>
</comment>
<dbReference type="RefSeq" id="WP_203680156.1">
    <property type="nucleotide sequence ID" value="NZ_BOMW01000027.1"/>
</dbReference>